<proteinExistence type="predicted"/>
<dbReference type="HOGENOM" id="CLU_157030_0_0_6"/>
<dbReference type="EMBL" id="APPE01000049">
    <property type="protein sequence ID" value="ENU99494.1"/>
    <property type="molecule type" value="Genomic_DNA"/>
</dbReference>
<evidence type="ECO:0000313" key="3">
    <source>
        <dbReference type="EMBL" id="ENU99494.1"/>
    </source>
</evidence>
<dbReference type="Proteomes" id="UP000596079">
    <property type="component" value="Chromosome"/>
</dbReference>
<reference evidence="3 5" key="1">
    <citation type="submission" date="2013-02" db="EMBL/GenBank/DDBJ databases">
        <title>The Genome Sequence of Acinetobacter sp. NIPH 899.</title>
        <authorList>
            <consortium name="The Broad Institute Genome Sequencing Platform"/>
            <consortium name="The Broad Institute Genome Sequencing Center for Infectious Disease"/>
            <person name="Cerqueira G."/>
            <person name="Feldgarden M."/>
            <person name="Courvalin P."/>
            <person name="Perichon B."/>
            <person name="Grillot-Courvalin C."/>
            <person name="Clermont D."/>
            <person name="Rocha E."/>
            <person name="Yoon E.-J."/>
            <person name="Nemec A."/>
            <person name="Walker B."/>
            <person name="Young S.K."/>
            <person name="Zeng Q."/>
            <person name="Gargeya S."/>
            <person name="Fitzgerald M."/>
            <person name="Haas B."/>
            <person name="Abouelleil A."/>
            <person name="Alvarado L."/>
            <person name="Arachchi H.M."/>
            <person name="Berlin A.M."/>
            <person name="Chapman S.B."/>
            <person name="Dewar J."/>
            <person name="Goldberg J."/>
            <person name="Griggs A."/>
            <person name="Gujja S."/>
            <person name="Hansen M."/>
            <person name="Howarth C."/>
            <person name="Imamovic A."/>
            <person name="Larimer J."/>
            <person name="McCowan C."/>
            <person name="Murphy C."/>
            <person name="Neiman D."/>
            <person name="Pearson M."/>
            <person name="Priest M."/>
            <person name="Roberts A."/>
            <person name="Saif S."/>
            <person name="Shea T."/>
            <person name="Sisk P."/>
            <person name="Sykes S."/>
            <person name="Wortman J."/>
            <person name="Nusbaum C."/>
            <person name="Birren B."/>
        </authorList>
    </citation>
    <scope>NUCLEOTIDE SEQUENCE [LARGE SCALE GENOMIC DNA]</scope>
    <source>
        <strain evidence="3 5">NIPH 899</strain>
    </source>
</reference>
<evidence type="ECO:0000259" key="2">
    <source>
        <dbReference type="Pfam" id="PF25642"/>
    </source>
</evidence>
<dbReference type="Proteomes" id="UP000013070">
    <property type="component" value="Unassembled WGS sequence"/>
</dbReference>
<reference evidence="4 6" key="2">
    <citation type="submission" date="2020-08" db="EMBL/GenBank/DDBJ databases">
        <title>Emergence of ISAba1-mediated novel tet(X) in Acinetobacter variabilis from a chicken farm.</title>
        <authorList>
            <person name="Peng K."/>
            <person name="Li R."/>
        </authorList>
    </citation>
    <scope>NUCLEOTIDE SEQUENCE [LARGE SCALE GENOMIC DNA]</scope>
    <source>
        <strain evidence="4 6">XM9F202-2</strain>
    </source>
</reference>
<keyword evidence="5" id="KW-1185">Reference proteome</keyword>
<evidence type="ECO:0000256" key="1">
    <source>
        <dbReference type="SAM" id="SignalP"/>
    </source>
</evidence>
<evidence type="ECO:0000313" key="5">
    <source>
        <dbReference type="Proteomes" id="UP000013070"/>
    </source>
</evidence>
<feature type="signal peptide" evidence="1">
    <location>
        <begin position="1"/>
        <end position="26"/>
    </location>
</feature>
<accession>A0A7T7WK28</accession>
<dbReference type="Pfam" id="PF25642">
    <property type="entry name" value="DUF7944"/>
    <property type="match status" value="1"/>
</dbReference>
<dbReference type="eggNOG" id="ENOG5033HC7">
    <property type="taxonomic scope" value="Bacteria"/>
</dbReference>
<name>N8WX65_9GAMM</name>
<accession>N8WX65</accession>
<dbReference type="InterPro" id="IPR057704">
    <property type="entry name" value="DUF7944"/>
</dbReference>
<evidence type="ECO:0000313" key="4">
    <source>
        <dbReference type="EMBL" id="QQN89074.1"/>
    </source>
</evidence>
<feature type="domain" description="DUF7944" evidence="2">
    <location>
        <begin position="40"/>
        <end position="121"/>
    </location>
</feature>
<dbReference type="AlphaFoldDB" id="N8WX65"/>
<keyword evidence="1" id="KW-0732">Signal</keyword>
<gene>
    <name evidence="3" type="ORF">F969_01550</name>
    <name evidence="4" type="ORF">IAQ69_05270</name>
</gene>
<feature type="chain" id="PRO_5044736906" description="DUF7944 domain-containing protein" evidence="1">
    <location>
        <begin position="27"/>
        <end position="126"/>
    </location>
</feature>
<dbReference type="RefSeq" id="WP_004782633.1">
    <property type="nucleotide sequence ID" value="NZ_CP060811.1"/>
</dbReference>
<sequence length="126" mass="14011">MKHTLIKSLSLSVVAGMTLWGSSVYAANENIEVTPSQEITKQELAAIYVLSEICPSMVKDKAKFNQGYNQLVTEYLPGQKNPVERLNQMVKQSDFRNILAEAQSDAKKAGKKKNQAICNELVSYSK</sequence>
<dbReference type="NCBIfam" id="NF047330">
    <property type="entry name" value="MCR_0457_fam"/>
    <property type="match status" value="1"/>
</dbReference>
<protein>
    <recommendedName>
        <fullName evidence="2">DUF7944 domain-containing protein</fullName>
    </recommendedName>
</protein>
<evidence type="ECO:0000313" key="6">
    <source>
        <dbReference type="Proteomes" id="UP000596079"/>
    </source>
</evidence>
<dbReference type="GeneID" id="89666458"/>
<dbReference type="PATRIC" id="fig|1217710.3.peg.1466"/>
<organism evidence="3 5">
    <name type="scientific">Acinetobacter variabilis</name>
    <dbReference type="NCBI Taxonomy" id="70346"/>
    <lineage>
        <taxon>Bacteria</taxon>
        <taxon>Pseudomonadati</taxon>
        <taxon>Pseudomonadota</taxon>
        <taxon>Gammaproteobacteria</taxon>
        <taxon>Moraxellales</taxon>
        <taxon>Moraxellaceae</taxon>
        <taxon>Acinetobacter</taxon>
    </lineage>
</organism>
<dbReference type="EMBL" id="CP060811">
    <property type="protein sequence ID" value="QQN89074.1"/>
    <property type="molecule type" value="Genomic_DNA"/>
</dbReference>